<dbReference type="InterPro" id="IPR040161">
    <property type="entry name" value="FB224"/>
</dbReference>
<reference evidence="3" key="1">
    <citation type="submission" date="2017-10" db="EMBL/GenBank/DDBJ databases">
        <title>Rapid genome shrinkage in a self-fertile nematode reveals novel sperm competition proteins.</title>
        <authorList>
            <person name="Yin D."/>
            <person name="Schwarz E.M."/>
            <person name="Thomas C.G."/>
            <person name="Felde R.L."/>
            <person name="Korf I.F."/>
            <person name="Cutter A.D."/>
            <person name="Schartner C.M."/>
            <person name="Ralston E.J."/>
            <person name="Meyer B.J."/>
            <person name="Haag E.S."/>
        </authorList>
    </citation>
    <scope>NUCLEOTIDE SEQUENCE [LARGE SCALE GENOMIC DNA]</scope>
    <source>
        <strain evidence="3">JU1422</strain>
    </source>
</reference>
<sequence length="434" mass="51405">MLPPGLASQILYDFLDWKTAQKSYENFLKICYLTKVPAISLEEFETTFYGVLKENHHRKLNFRILAKIDNLKLCILPDVLAGKSIEKSYVDMSETFGSENIDFLDFNFWFYRFYNKSYDLDYDRSLDPEPLEFLNLPMIIHHKIIDNLDVKNRFIARKVSKSLRDVIDSRKIDYSFIALAFYDILTRFKLNDSIFYYSENPIIMNPADPSAEVINILDKNFQEMALKDLENVLKSSKNVEVLEVIFDGSTSENQFELFLKVLESTKFDVDEIYIQEARNGEAMKILSFFKPGKLNFIYLESISRNGNADDLVKLDQFKMAKSVDIEKYGSLHHSLINRFFRFNEFELRLENIKREDVIFVRNALEKLPNNREWAFHSDNFDRIEVEYAIDQSKVIDHYDHELGIYYKTKVPNSEYFISFYVDVKWDSLTMKRHK</sequence>
<dbReference type="PANTHER" id="PTHR23015:SF4">
    <property type="entry name" value="DUF38 DOMAIN-CONTAINING PROTEIN-RELATED"/>
    <property type="match status" value="1"/>
</dbReference>
<organism evidence="2 3">
    <name type="scientific">Caenorhabditis nigoni</name>
    <dbReference type="NCBI Taxonomy" id="1611254"/>
    <lineage>
        <taxon>Eukaryota</taxon>
        <taxon>Metazoa</taxon>
        <taxon>Ecdysozoa</taxon>
        <taxon>Nematoda</taxon>
        <taxon>Chromadorea</taxon>
        <taxon>Rhabditida</taxon>
        <taxon>Rhabditina</taxon>
        <taxon>Rhabditomorpha</taxon>
        <taxon>Rhabditoidea</taxon>
        <taxon>Rhabditidae</taxon>
        <taxon>Peloderinae</taxon>
        <taxon>Caenorhabditis</taxon>
    </lineage>
</organism>
<dbReference type="OrthoDB" id="3256413at2759"/>
<protein>
    <recommendedName>
        <fullName evidence="1">F-box domain-containing protein</fullName>
    </recommendedName>
</protein>
<dbReference type="Pfam" id="PF00646">
    <property type="entry name" value="F-box"/>
    <property type="match status" value="1"/>
</dbReference>
<dbReference type="Proteomes" id="UP000230233">
    <property type="component" value="Chromosome V"/>
</dbReference>
<proteinExistence type="predicted"/>
<dbReference type="InterPro" id="IPR036047">
    <property type="entry name" value="F-box-like_dom_sf"/>
</dbReference>
<keyword evidence="3" id="KW-1185">Reference proteome</keyword>
<dbReference type="SMART" id="SM00256">
    <property type="entry name" value="FBOX"/>
    <property type="match status" value="1"/>
</dbReference>
<evidence type="ECO:0000259" key="1">
    <source>
        <dbReference type="PROSITE" id="PS50181"/>
    </source>
</evidence>
<comment type="caution">
    <text evidence="2">The sequence shown here is derived from an EMBL/GenBank/DDBJ whole genome shotgun (WGS) entry which is preliminary data.</text>
</comment>
<feature type="domain" description="F-box" evidence="1">
    <location>
        <begin position="130"/>
        <end position="179"/>
    </location>
</feature>
<name>A0A2G5TQI4_9PELO</name>
<gene>
    <name evidence="2" type="primary">Cnig_chr_V.g21102</name>
    <name evidence="2" type="ORF">B9Z55_021102</name>
</gene>
<dbReference type="PROSITE" id="PS50181">
    <property type="entry name" value="FBOX"/>
    <property type="match status" value="1"/>
</dbReference>
<dbReference type="EMBL" id="PDUG01000005">
    <property type="protein sequence ID" value="PIC29557.1"/>
    <property type="molecule type" value="Genomic_DNA"/>
</dbReference>
<dbReference type="GO" id="GO:0045087">
    <property type="term" value="P:innate immune response"/>
    <property type="evidence" value="ECO:0007669"/>
    <property type="project" value="TreeGrafter"/>
</dbReference>
<accession>A0A2G5TQI4</accession>
<dbReference type="InterPro" id="IPR001810">
    <property type="entry name" value="F-box_dom"/>
</dbReference>
<dbReference type="Pfam" id="PF01827">
    <property type="entry name" value="FTH"/>
    <property type="match status" value="1"/>
</dbReference>
<dbReference type="AlphaFoldDB" id="A0A2G5TQI4"/>
<evidence type="ECO:0000313" key="3">
    <source>
        <dbReference type="Proteomes" id="UP000230233"/>
    </source>
</evidence>
<dbReference type="Pfam" id="PF17906">
    <property type="entry name" value="HTH_48"/>
    <property type="match status" value="1"/>
</dbReference>
<evidence type="ECO:0000313" key="2">
    <source>
        <dbReference type="EMBL" id="PIC29557.1"/>
    </source>
</evidence>
<dbReference type="InterPro" id="IPR041426">
    <property type="entry name" value="Mos1_HTH"/>
</dbReference>
<dbReference type="SUPFAM" id="SSF81383">
    <property type="entry name" value="F-box domain"/>
    <property type="match status" value="1"/>
</dbReference>
<dbReference type="PANTHER" id="PTHR23015">
    <property type="entry name" value="UNCHARACTERIZED C.ELEGANS PROTEIN"/>
    <property type="match status" value="1"/>
</dbReference>
<dbReference type="InterPro" id="IPR002900">
    <property type="entry name" value="DUF38/FTH_CAE_spp"/>
</dbReference>
<dbReference type="CDD" id="cd22150">
    <property type="entry name" value="F-box_CeFBXA-like"/>
    <property type="match status" value="1"/>
</dbReference>